<reference evidence="3" key="1">
    <citation type="journal article" date="2019" name="Int. J. Syst. Evol. Microbiol.">
        <title>The Global Catalogue of Microorganisms (GCM) 10K type strain sequencing project: providing services to taxonomists for standard genome sequencing and annotation.</title>
        <authorList>
            <consortium name="The Broad Institute Genomics Platform"/>
            <consortium name="The Broad Institute Genome Sequencing Center for Infectious Disease"/>
            <person name="Wu L."/>
            <person name="Ma J."/>
        </authorList>
    </citation>
    <scope>NUCLEOTIDE SEQUENCE [LARGE SCALE GENOMIC DNA]</scope>
    <source>
        <strain evidence="3">CCUG 56108</strain>
    </source>
</reference>
<dbReference type="Gene3D" id="3.30.2310.20">
    <property type="entry name" value="RelE-like"/>
    <property type="match status" value="1"/>
</dbReference>
<proteinExistence type="predicted"/>
<evidence type="ECO:0000313" key="3">
    <source>
        <dbReference type="Proteomes" id="UP001597176"/>
    </source>
</evidence>
<evidence type="ECO:0000313" key="2">
    <source>
        <dbReference type="EMBL" id="MFD1301725.1"/>
    </source>
</evidence>
<dbReference type="Pfam" id="PF05016">
    <property type="entry name" value="ParE_toxin"/>
    <property type="match status" value="1"/>
</dbReference>
<comment type="caution">
    <text evidence="2">The sequence shown here is derived from an EMBL/GenBank/DDBJ whole genome shotgun (WGS) entry which is preliminary data.</text>
</comment>
<dbReference type="RefSeq" id="WP_238208080.1">
    <property type="nucleotide sequence ID" value="NZ_JBHTND010000010.1"/>
</dbReference>
<dbReference type="Proteomes" id="UP001597176">
    <property type="component" value="Unassembled WGS sequence"/>
</dbReference>
<dbReference type="InterPro" id="IPR007712">
    <property type="entry name" value="RelE/ParE_toxin"/>
</dbReference>
<dbReference type="InterPro" id="IPR035093">
    <property type="entry name" value="RelE/ParE_toxin_dom_sf"/>
</dbReference>
<keyword evidence="3" id="KW-1185">Reference proteome</keyword>
<protein>
    <submittedName>
        <fullName evidence="2">Type II toxin-antitoxin system RelE/ParE family toxin</fullName>
    </submittedName>
</protein>
<organism evidence="2 3">
    <name type="scientific">Methylobacterium marchantiae</name>
    <dbReference type="NCBI Taxonomy" id="600331"/>
    <lineage>
        <taxon>Bacteria</taxon>
        <taxon>Pseudomonadati</taxon>
        <taxon>Pseudomonadota</taxon>
        <taxon>Alphaproteobacteria</taxon>
        <taxon>Hyphomicrobiales</taxon>
        <taxon>Methylobacteriaceae</taxon>
        <taxon>Methylobacterium</taxon>
    </lineage>
</organism>
<accession>A0ABW3WXQ4</accession>
<sequence length="102" mass="11604">MIRRTVILSPEARADLLHLYDWIAEAASPAAALAYVERIEVYLRGFDLASERGTLREDIRPGLRTIGFQGRLSIAFTVDAQRVTILRIFYGGQDWETILHDD</sequence>
<evidence type="ECO:0000256" key="1">
    <source>
        <dbReference type="ARBA" id="ARBA00022649"/>
    </source>
</evidence>
<dbReference type="EMBL" id="JBHTND010000010">
    <property type="protein sequence ID" value="MFD1301725.1"/>
    <property type="molecule type" value="Genomic_DNA"/>
</dbReference>
<name>A0ABW3WXQ4_9HYPH</name>
<keyword evidence="1" id="KW-1277">Toxin-antitoxin system</keyword>
<gene>
    <name evidence="2" type="ORF">ACFQ4G_09025</name>
</gene>